<proteinExistence type="predicted"/>
<name>A0A0Z8DHB4_STRSU</name>
<dbReference type="Proteomes" id="UP000073494">
    <property type="component" value="Unassembled WGS sequence"/>
</dbReference>
<dbReference type="AlphaFoldDB" id="A0A0Z8DHB4"/>
<organism evidence="1 4">
    <name type="scientific">Streptococcus suis</name>
    <dbReference type="NCBI Taxonomy" id="1307"/>
    <lineage>
        <taxon>Bacteria</taxon>
        <taxon>Bacillati</taxon>
        <taxon>Bacillota</taxon>
        <taxon>Bacilli</taxon>
        <taxon>Lactobacillales</taxon>
        <taxon>Streptococcaceae</taxon>
        <taxon>Streptococcus</taxon>
    </lineage>
</organism>
<sequence length="64" mass="7942">MGFRELRQTGERLLFILKIECQNFYYKYYSNRLNLTHIRVIIILTLRTARVRPKIWALFYVKFL</sequence>
<evidence type="ECO:0000313" key="1">
    <source>
        <dbReference type="EMBL" id="CYU95838.1"/>
    </source>
</evidence>
<protein>
    <submittedName>
        <fullName evidence="1">Uncharacterized protein</fullName>
    </submittedName>
</protein>
<reference evidence="3 4" key="1">
    <citation type="submission" date="2016-02" db="EMBL/GenBank/DDBJ databases">
        <authorList>
            <consortium name="Pathogen Informatics"/>
        </authorList>
    </citation>
    <scope>NUCLEOTIDE SEQUENCE [LARGE SCALE GENOMIC DNA]</scope>
    <source>
        <strain evidence="1 4">LSS54</strain>
        <strain evidence="2 3">SS1013</strain>
    </source>
</reference>
<evidence type="ECO:0000313" key="2">
    <source>
        <dbReference type="EMBL" id="CYW71551.1"/>
    </source>
</evidence>
<dbReference type="Proteomes" id="UP000069526">
    <property type="component" value="Unassembled WGS sequence"/>
</dbReference>
<evidence type="ECO:0000313" key="4">
    <source>
        <dbReference type="Proteomes" id="UP000073494"/>
    </source>
</evidence>
<dbReference type="EMBL" id="FIHD01000019">
    <property type="protein sequence ID" value="CYU95838.1"/>
    <property type="molecule type" value="Genomic_DNA"/>
</dbReference>
<accession>A0A0Z8DHB4</accession>
<gene>
    <name evidence="1" type="ORF">ERS132416_01233</name>
    <name evidence="2" type="ORF">ERS132539_02201</name>
</gene>
<dbReference type="EMBL" id="FIJK01000079">
    <property type="protein sequence ID" value="CYW71551.1"/>
    <property type="molecule type" value="Genomic_DNA"/>
</dbReference>
<evidence type="ECO:0000313" key="3">
    <source>
        <dbReference type="Proteomes" id="UP000069526"/>
    </source>
</evidence>